<evidence type="ECO:0000313" key="6">
    <source>
        <dbReference type="EnsemblMetazoa" id="Aqu2.1.26063_001"/>
    </source>
</evidence>
<feature type="domain" description="BED-type" evidence="5">
    <location>
        <begin position="31"/>
        <end position="90"/>
    </location>
</feature>
<sequence>MVASCEGESKGRDGAEDIQDVASTGLVSKRNTTSFVWQYFGFRPRNSGRPREEDRPICKICSKIVISKGGNTSNLPSHIRIKHPEEYQRLKEKKVKEKKKERGQNMTNVEALAITNTTKDDTRVSRILALSRKIVGSFSHSWKKRRDLRKAQVDHNLPEHSLINVS</sequence>
<dbReference type="InParanoid" id="A0A1X7UF28"/>
<evidence type="ECO:0000256" key="2">
    <source>
        <dbReference type="ARBA" id="ARBA00022771"/>
    </source>
</evidence>
<dbReference type="OrthoDB" id="1607513at2759"/>
<protein>
    <recommendedName>
        <fullName evidence="5">BED-type domain-containing protein</fullName>
    </recommendedName>
</protein>
<dbReference type="EnsemblMetazoa" id="Aqu2.1.26063_001">
    <property type="protein sequence ID" value="Aqu2.1.26063_001"/>
    <property type="gene ID" value="Aqu2.1.26063"/>
</dbReference>
<keyword evidence="1" id="KW-0479">Metal-binding</keyword>
<dbReference type="SMART" id="SM00614">
    <property type="entry name" value="ZnF_BED"/>
    <property type="match status" value="1"/>
</dbReference>
<keyword evidence="3" id="KW-0862">Zinc</keyword>
<accession>A0A1X7UF28</accession>
<dbReference type="PROSITE" id="PS50808">
    <property type="entry name" value="ZF_BED"/>
    <property type="match status" value="1"/>
</dbReference>
<dbReference type="AlphaFoldDB" id="A0A1X7UF28"/>
<name>A0A1X7UF28_AMPQE</name>
<dbReference type="Pfam" id="PF02892">
    <property type="entry name" value="zf-BED"/>
    <property type="match status" value="1"/>
</dbReference>
<keyword evidence="2 4" id="KW-0863">Zinc-finger</keyword>
<evidence type="ECO:0000256" key="3">
    <source>
        <dbReference type="ARBA" id="ARBA00022833"/>
    </source>
</evidence>
<evidence type="ECO:0000256" key="4">
    <source>
        <dbReference type="PROSITE-ProRule" id="PRU00027"/>
    </source>
</evidence>
<dbReference type="GO" id="GO:0003677">
    <property type="term" value="F:DNA binding"/>
    <property type="evidence" value="ECO:0007669"/>
    <property type="project" value="InterPro"/>
</dbReference>
<organism evidence="6">
    <name type="scientific">Amphimedon queenslandica</name>
    <name type="common">Sponge</name>
    <dbReference type="NCBI Taxonomy" id="400682"/>
    <lineage>
        <taxon>Eukaryota</taxon>
        <taxon>Metazoa</taxon>
        <taxon>Porifera</taxon>
        <taxon>Demospongiae</taxon>
        <taxon>Heteroscleromorpha</taxon>
        <taxon>Haplosclerida</taxon>
        <taxon>Niphatidae</taxon>
        <taxon>Amphimedon</taxon>
    </lineage>
</organism>
<evidence type="ECO:0000256" key="1">
    <source>
        <dbReference type="ARBA" id="ARBA00022723"/>
    </source>
</evidence>
<dbReference type="InterPro" id="IPR003656">
    <property type="entry name" value="Znf_BED"/>
</dbReference>
<reference evidence="6" key="1">
    <citation type="submission" date="2017-05" db="UniProtKB">
        <authorList>
            <consortium name="EnsemblMetazoa"/>
        </authorList>
    </citation>
    <scope>IDENTIFICATION</scope>
</reference>
<evidence type="ECO:0000259" key="5">
    <source>
        <dbReference type="PROSITE" id="PS50808"/>
    </source>
</evidence>
<dbReference type="InterPro" id="IPR036236">
    <property type="entry name" value="Znf_C2H2_sf"/>
</dbReference>
<dbReference type="eggNOG" id="KOG1121">
    <property type="taxonomic scope" value="Eukaryota"/>
</dbReference>
<dbReference type="SUPFAM" id="SSF57667">
    <property type="entry name" value="beta-beta-alpha zinc fingers"/>
    <property type="match status" value="1"/>
</dbReference>
<dbReference type="GO" id="GO:0008270">
    <property type="term" value="F:zinc ion binding"/>
    <property type="evidence" value="ECO:0007669"/>
    <property type="project" value="UniProtKB-KW"/>
</dbReference>
<proteinExistence type="predicted"/>